<evidence type="ECO:0000313" key="2">
    <source>
        <dbReference type="EnsemblPlants" id="PNT77115"/>
    </source>
</evidence>
<dbReference type="AlphaFoldDB" id="A0A2K2DS61"/>
<reference evidence="2" key="3">
    <citation type="submission" date="2018-08" db="UniProtKB">
        <authorList>
            <consortium name="EnsemblPlants"/>
        </authorList>
    </citation>
    <scope>IDENTIFICATION</scope>
    <source>
        <strain evidence="2">cv. Bd21</strain>
    </source>
</reference>
<reference evidence="1" key="2">
    <citation type="submission" date="2017-06" db="EMBL/GenBank/DDBJ databases">
        <title>WGS assembly of Brachypodium distachyon.</title>
        <authorList>
            <consortium name="The International Brachypodium Initiative"/>
            <person name="Lucas S."/>
            <person name="Harmon-Smith M."/>
            <person name="Lail K."/>
            <person name="Tice H."/>
            <person name="Grimwood J."/>
            <person name="Bruce D."/>
            <person name="Barry K."/>
            <person name="Shu S."/>
            <person name="Lindquist E."/>
            <person name="Wang M."/>
            <person name="Pitluck S."/>
            <person name="Vogel J.P."/>
            <person name="Garvin D.F."/>
            <person name="Mockler T.C."/>
            <person name="Schmutz J."/>
            <person name="Rokhsar D."/>
            <person name="Bevan M.W."/>
        </authorList>
    </citation>
    <scope>NUCLEOTIDE SEQUENCE</scope>
    <source>
        <strain evidence="1">Bd21</strain>
    </source>
</reference>
<name>A0A2K2DS61_BRADI</name>
<organism evidence="1">
    <name type="scientific">Brachypodium distachyon</name>
    <name type="common">Purple false brome</name>
    <name type="synonym">Trachynia distachya</name>
    <dbReference type="NCBI Taxonomy" id="15368"/>
    <lineage>
        <taxon>Eukaryota</taxon>
        <taxon>Viridiplantae</taxon>
        <taxon>Streptophyta</taxon>
        <taxon>Embryophyta</taxon>
        <taxon>Tracheophyta</taxon>
        <taxon>Spermatophyta</taxon>
        <taxon>Magnoliopsida</taxon>
        <taxon>Liliopsida</taxon>
        <taxon>Poales</taxon>
        <taxon>Poaceae</taxon>
        <taxon>BOP clade</taxon>
        <taxon>Pooideae</taxon>
        <taxon>Stipodae</taxon>
        <taxon>Brachypodieae</taxon>
        <taxon>Brachypodium</taxon>
    </lineage>
</organism>
<evidence type="ECO:0000313" key="1">
    <source>
        <dbReference type="EMBL" id="PNT77115.1"/>
    </source>
</evidence>
<dbReference type="Gramene" id="PNT77115">
    <property type="protein sequence ID" value="PNT77115"/>
    <property type="gene ID" value="BRADI_1g57942v3"/>
</dbReference>
<keyword evidence="3" id="KW-1185">Reference proteome</keyword>
<accession>A0A2K2DS61</accession>
<reference evidence="1 2" key="1">
    <citation type="journal article" date="2010" name="Nature">
        <title>Genome sequencing and analysis of the model grass Brachypodium distachyon.</title>
        <authorList>
            <consortium name="International Brachypodium Initiative"/>
        </authorList>
    </citation>
    <scope>NUCLEOTIDE SEQUENCE [LARGE SCALE GENOMIC DNA]</scope>
    <source>
        <strain evidence="1 2">Bd21</strain>
    </source>
</reference>
<dbReference type="EnsemblPlants" id="PNT77115">
    <property type="protein sequence ID" value="PNT77115"/>
    <property type="gene ID" value="BRADI_1g57942v3"/>
</dbReference>
<gene>
    <name evidence="1" type="ORF">BRADI_1g57942v3</name>
</gene>
<dbReference type="EMBL" id="CM000880">
    <property type="protein sequence ID" value="PNT77115.1"/>
    <property type="molecule type" value="Genomic_DNA"/>
</dbReference>
<protein>
    <submittedName>
        <fullName evidence="1 2">Uncharacterized protein</fullName>
    </submittedName>
</protein>
<proteinExistence type="predicted"/>
<evidence type="ECO:0000313" key="3">
    <source>
        <dbReference type="Proteomes" id="UP000008810"/>
    </source>
</evidence>
<dbReference type="InParanoid" id="A0A2K2DS61"/>
<sequence>MARSLYLCSLRRRPEGHLGIRGELAALPSAGGLSGRAIRKKTWTFCKAELKGGDRPAQPPQWTRGLAGGEWTRCRSGRTWRRRRVGRQCENRDK</sequence>
<dbReference type="Proteomes" id="UP000008810">
    <property type="component" value="Chromosome 1"/>
</dbReference>